<keyword evidence="1" id="KW-1133">Transmembrane helix</keyword>
<keyword evidence="1" id="KW-0472">Membrane</keyword>
<sequence length="617" mass="67762">MAYSNALVIKVNKCLGKNWEVSPETPTMSLACDPRLNWRTCSDEWKDQLSTFYYAGVTVYEIQLPNDCANSVHLVSQGWPGQPDFLLIPQIIGSAAFVAYSFGLAISGGYISSTAAEILWSLPLAIDAYSHVALTILLRMIQNASPHDLLESKKLYSKAMLYGALLGMFCIAGVGAGAALIAVHPQHGRYSILLSVIPSAVVNIVFLVLMSLSLVEAKRTTGRLPKKAKESIFFCLVYKALWLPAFIAFCASYTQILSISSLGGWLALMTWLLLFGQLSMTEICATVAKEQFTLKGMQKLRPKVVITMGGMTSEGATIDAADAYKSSSEEECAGGVCKPVHKVDIKIAKEMAAPVWSNPPKSWNELFSFPHPINEWEARIHGLISGMIGEIILILAAVRPDVQAWYLYAWLIYGFLSRFLFGPKFDPQAWLVVLVIVPHLKLDPVFVPGPPKRFAQFCGLMASVISFILYMIPVRVAALWVLAMLVVLTIVQSVHGICVGCFIWHMMVVMGVLSEEMEAKSTAEFKVRSATDSITGMSRTRTVEPISIRLQTTKDASSSIVERKSPLITIRPRLNFVPQNCGRPSPPMVEVVIESIVVTRLFDDEGRGASEANNGLP</sequence>
<feature type="transmembrane region" description="Helical" evidence="1">
    <location>
        <begin position="190"/>
        <end position="215"/>
    </location>
</feature>
<evidence type="ECO:0000259" key="2">
    <source>
        <dbReference type="Pfam" id="PF14340"/>
    </source>
</evidence>
<dbReference type="InterPro" id="IPR025508">
    <property type="entry name" value="DUF4395"/>
</dbReference>
<reference evidence="3 4" key="1">
    <citation type="journal article" date="2018" name="Genome Biol. Evol.">
        <title>Multiple Roots of Fruiting Body Formation in Amoebozoa.</title>
        <authorList>
            <person name="Hillmann F."/>
            <person name="Forbes G."/>
            <person name="Novohradska S."/>
            <person name="Ferling I."/>
            <person name="Riege K."/>
            <person name="Groth M."/>
            <person name="Westermann M."/>
            <person name="Marz M."/>
            <person name="Spaller T."/>
            <person name="Winckler T."/>
            <person name="Schaap P."/>
            <person name="Glockner G."/>
        </authorList>
    </citation>
    <scope>NUCLEOTIDE SEQUENCE [LARGE SCALE GENOMIC DNA]</scope>
    <source>
        <strain evidence="3 4">Jena</strain>
    </source>
</reference>
<evidence type="ECO:0000256" key="1">
    <source>
        <dbReference type="SAM" id="Phobius"/>
    </source>
</evidence>
<keyword evidence="4" id="KW-1185">Reference proteome</keyword>
<feature type="transmembrane region" description="Helical" evidence="1">
    <location>
        <begin position="262"/>
        <end position="288"/>
    </location>
</feature>
<dbReference type="Pfam" id="PF14340">
    <property type="entry name" value="DUF4395"/>
    <property type="match status" value="1"/>
</dbReference>
<evidence type="ECO:0000313" key="3">
    <source>
        <dbReference type="EMBL" id="PRP86236.1"/>
    </source>
</evidence>
<evidence type="ECO:0000313" key="4">
    <source>
        <dbReference type="Proteomes" id="UP000241769"/>
    </source>
</evidence>
<protein>
    <submittedName>
        <fullName evidence="3">Glutaredoxin/malate transporter fusion protein</fullName>
    </submittedName>
</protein>
<dbReference type="OrthoDB" id="196547at2759"/>
<feature type="transmembrane region" description="Helical" evidence="1">
    <location>
        <begin position="159"/>
        <end position="184"/>
    </location>
</feature>
<feature type="transmembrane region" description="Helical" evidence="1">
    <location>
        <begin position="236"/>
        <end position="256"/>
    </location>
</feature>
<feature type="domain" description="DUF4395" evidence="2">
    <location>
        <begin position="374"/>
        <end position="507"/>
    </location>
</feature>
<feature type="transmembrane region" description="Helical" evidence="1">
    <location>
        <begin position="404"/>
        <end position="421"/>
    </location>
</feature>
<comment type="caution">
    <text evidence="3">The sequence shown here is derived from an EMBL/GenBank/DDBJ whole genome shotgun (WGS) entry which is preliminary data.</text>
</comment>
<dbReference type="AlphaFoldDB" id="A0A2P6NQJ5"/>
<accession>A0A2P6NQJ5</accession>
<proteinExistence type="predicted"/>
<dbReference type="Proteomes" id="UP000241769">
    <property type="component" value="Unassembled WGS sequence"/>
</dbReference>
<name>A0A2P6NQJ5_9EUKA</name>
<keyword evidence="1" id="KW-0812">Transmembrane</keyword>
<dbReference type="InParanoid" id="A0A2P6NQJ5"/>
<feature type="transmembrane region" description="Helical" evidence="1">
    <location>
        <begin position="85"/>
        <end position="106"/>
    </location>
</feature>
<dbReference type="EMBL" id="MDYQ01000034">
    <property type="protein sequence ID" value="PRP86236.1"/>
    <property type="molecule type" value="Genomic_DNA"/>
</dbReference>
<feature type="transmembrane region" description="Helical" evidence="1">
    <location>
        <begin position="478"/>
        <end position="504"/>
    </location>
</feature>
<feature type="transmembrane region" description="Helical" evidence="1">
    <location>
        <begin position="118"/>
        <end position="138"/>
    </location>
</feature>
<gene>
    <name evidence="3" type="ORF">PROFUN_05752</name>
</gene>
<organism evidence="3 4">
    <name type="scientific">Planoprotostelium fungivorum</name>
    <dbReference type="NCBI Taxonomy" id="1890364"/>
    <lineage>
        <taxon>Eukaryota</taxon>
        <taxon>Amoebozoa</taxon>
        <taxon>Evosea</taxon>
        <taxon>Variosea</taxon>
        <taxon>Cavosteliida</taxon>
        <taxon>Cavosteliaceae</taxon>
        <taxon>Planoprotostelium</taxon>
    </lineage>
</organism>
<feature type="transmembrane region" description="Helical" evidence="1">
    <location>
        <begin position="454"/>
        <end position="472"/>
    </location>
</feature>